<comment type="caution">
    <text evidence="2">The sequence shown here is derived from an EMBL/GenBank/DDBJ whole genome shotgun (WGS) entry which is preliminary data.</text>
</comment>
<proteinExistence type="predicted"/>
<dbReference type="AlphaFoldDB" id="A0A8H6EM65"/>
<dbReference type="OrthoDB" id="3520674at2759"/>
<evidence type="ECO:0000256" key="1">
    <source>
        <dbReference type="SAM" id="MobiDB-lite"/>
    </source>
</evidence>
<organism evidence="2 3">
    <name type="scientific">Botrytis fragariae</name>
    <dbReference type="NCBI Taxonomy" id="1964551"/>
    <lineage>
        <taxon>Eukaryota</taxon>
        <taxon>Fungi</taxon>
        <taxon>Dikarya</taxon>
        <taxon>Ascomycota</taxon>
        <taxon>Pezizomycotina</taxon>
        <taxon>Leotiomycetes</taxon>
        <taxon>Helotiales</taxon>
        <taxon>Sclerotiniaceae</taxon>
        <taxon>Botrytis</taxon>
    </lineage>
</organism>
<dbReference type="Proteomes" id="UP000531561">
    <property type="component" value="Unassembled WGS sequence"/>
</dbReference>
<feature type="compositionally biased region" description="Basic and acidic residues" evidence="1">
    <location>
        <begin position="386"/>
        <end position="397"/>
    </location>
</feature>
<accession>A0A8H6EM65</accession>
<feature type="region of interest" description="Disordered" evidence="1">
    <location>
        <begin position="378"/>
        <end position="397"/>
    </location>
</feature>
<evidence type="ECO:0000313" key="3">
    <source>
        <dbReference type="Proteomes" id="UP000531561"/>
    </source>
</evidence>
<feature type="compositionally biased region" description="Polar residues" evidence="1">
    <location>
        <begin position="290"/>
        <end position="304"/>
    </location>
</feature>
<sequence length="497" mass="55531">MSTLTPPEDQPTRARSNSITLNQHRTATHLLGGTCDSTLQVSSRPKSKSMLDITTLKSETMAENNNINSHSLLFLRLKNKHGDKDRSMDSQESLNKPGGIILRDFGSQESLDDLRIATNRITKRKVYTSQQKQISDTMGTEIPKNPSKSLPITTSEWDDDIDKIKVTNDPKIWEEMSHLAWPTNSLIPMLLEASKFREEEKIEEAREIVRRIKHTQMIRKIEEEEELHSKGDGNAEEGEWMVVDAMAVMDEMRKMDRNLKEDGYTKRHKAEKGLGKCNMSWAIDDFDFPTPSNKTPQDYPQISSKMGCGPSKPPVPPNEKHQRRSTRGAYAPRKSDKSSPHASRPVEVSSSHRAVSTRVMNEYASYLQAQRNVHNTMNEVSTEQNPQKEQDRVKESRLSWAIPERRSSLGVITLGAQTNGGNTIDARKLGAGTLEASKVGVHTGGCRIIQSISNPGLSAVSPPTPRQDEDDFGSRPVSPVSSVGTTKWDRPGNVLKG</sequence>
<gene>
    <name evidence="2" type="ORF">Bfra_001610</name>
</gene>
<dbReference type="GeneID" id="59255728"/>
<keyword evidence="3" id="KW-1185">Reference proteome</keyword>
<dbReference type="EMBL" id="JABFCT010000003">
    <property type="protein sequence ID" value="KAF5877244.1"/>
    <property type="molecule type" value="Genomic_DNA"/>
</dbReference>
<evidence type="ECO:0000313" key="2">
    <source>
        <dbReference type="EMBL" id="KAF5877244.1"/>
    </source>
</evidence>
<name>A0A8H6EM65_9HELO</name>
<reference evidence="2 3" key="1">
    <citation type="journal article" date="2020" name="Phytopathology">
        <title>A high-quality genome resource of Botrytis fragariae, a new and rapidly spreading fungal pathogen causing strawberry gray mold in the U.S.A.</title>
        <authorList>
            <person name="Wu Y."/>
            <person name="Saski C.A."/>
            <person name="Schnabel G."/>
            <person name="Xiao S."/>
            <person name="Hu M."/>
        </authorList>
    </citation>
    <scope>NUCLEOTIDE SEQUENCE [LARGE SCALE GENOMIC DNA]</scope>
    <source>
        <strain evidence="2 3">BVB16</strain>
    </source>
</reference>
<feature type="region of interest" description="Disordered" evidence="1">
    <location>
        <begin position="132"/>
        <end position="154"/>
    </location>
</feature>
<feature type="region of interest" description="Disordered" evidence="1">
    <location>
        <begin position="287"/>
        <end position="355"/>
    </location>
</feature>
<feature type="region of interest" description="Disordered" evidence="1">
    <location>
        <begin position="453"/>
        <end position="497"/>
    </location>
</feature>
<dbReference type="RefSeq" id="XP_037196190.1">
    <property type="nucleotide sequence ID" value="XM_037332036.1"/>
</dbReference>
<protein>
    <submittedName>
        <fullName evidence="2">Uncharacterized protein</fullName>
    </submittedName>
</protein>